<protein>
    <submittedName>
        <fullName evidence="3">SpoIIE family protein phosphatase</fullName>
    </submittedName>
</protein>
<name>A0AAJ5ZFH7_9CHLR</name>
<dbReference type="InterPro" id="IPR036457">
    <property type="entry name" value="PPM-type-like_dom_sf"/>
</dbReference>
<dbReference type="SMART" id="SM00331">
    <property type="entry name" value="PP2C_SIG"/>
    <property type="match status" value="1"/>
</dbReference>
<reference evidence="4 5" key="1">
    <citation type="submission" date="2019-11" db="EMBL/GenBank/DDBJ databases">
        <authorList>
            <person name="Cho J.-C."/>
        </authorList>
    </citation>
    <scope>NUCLEOTIDE SEQUENCE [LARGE SCALE GENOMIC DNA]</scope>
    <source>
        <strain evidence="3 4">JH1073</strain>
        <strain evidence="2 5">JH702</strain>
    </source>
</reference>
<reference evidence="4" key="3">
    <citation type="submission" date="2023-06" db="EMBL/GenBank/DDBJ databases">
        <title>Pangenomics reveal diversification of enzyme families and niche specialization in globally abundant SAR202 bacteria.</title>
        <authorList>
            <person name="Saw J.H.W."/>
        </authorList>
    </citation>
    <scope>NUCLEOTIDE SEQUENCE [LARGE SCALE GENOMIC DNA]</scope>
    <source>
        <strain evidence="4">JH1073</strain>
    </source>
</reference>
<dbReference type="PANTHER" id="PTHR35801:SF1">
    <property type="entry name" value="PHOSPHOSERINE PHOSPHATASE RSBX"/>
    <property type="match status" value="1"/>
</dbReference>
<dbReference type="Proteomes" id="UP001219901">
    <property type="component" value="Chromosome"/>
</dbReference>
<dbReference type="Gene3D" id="3.60.40.10">
    <property type="entry name" value="PPM-type phosphatase domain"/>
    <property type="match status" value="1"/>
</dbReference>
<dbReference type="Pfam" id="PF07228">
    <property type="entry name" value="SpoIIE"/>
    <property type="match status" value="1"/>
</dbReference>
<dbReference type="AlphaFoldDB" id="A0AAJ5ZFH7"/>
<accession>A0AAJ5ZFH7</accession>
<feature type="domain" description="PPM-type phosphatase" evidence="1">
    <location>
        <begin position="8"/>
        <end position="198"/>
    </location>
</feature>
<evidence type="ECO:0000313" key="3">
    <source>
        <dbReference type="EMBL" id="WFG38385.1"/>
    </source>
</evidence>
<dbReference type="InterPro" id="IPR001932">
    <property type="entry name" value="PPM-type_phosphatase-like_dom"/>
</dbReference>
<evidence type="ECO:0000259" key="1">
    <source>
        <dbReference type="SMART" id="SM00331"/>
    </source>
</evidence>
<proteinExistence type="predicted"/>
<evidence type="ECO:0000313" key="5">
    <source>
        <dbReference type="Proteomes" id="UP001321249"/>
    </source>
</evidence>
<organism evidence="3 4">
    <name type="scientific">Candidatus Lucifugimonas marina</name>
    <dbReference type="NCBI Taxonomy" id="3038979"/>
    <lineage>
        <taxon>Bacteria</taxon>
        <taxon>Bacillati</taxon>
        <taxon>Chloroflexota</taxon>
        <taxon>Dehalococcoidia</taxon>
        <taxon>SAR202 cluster</taxon>
        <taxon>Candidatus Lucifugimonadales</taxon>
        <taxon>Candidatus Lucifugimonadaceae</taxon>
        <taxon>Candidatus Lucifugimonas</taxon>
    </lineage>
</organism>
<reference evidence="3" key="2">
    <citation type="journal article" date="2023" name="Nat. Commun.">
        <title>Cultivation of marine bacteria of the SAR202 clade.</title>
        <authorList>
            <person name="Lim Y."/>
            <person name="Seo J.H."/>
            <person name="Giovannoni S.J."/>
            <person name="Kang I."/>
            <person name="Cho J.C."/>
        </authorList>
    </citation>
    <scope>NUCLEOTIDE SEQUENCE</scope>
    <source>
        <strain evidence="3">JH1073</strain>
    </source>
</reference>
<sequence length="199" mass="21307">MVSYITSTQTLSFARKPHPKEEVCGDDGAAWDDPDHTWLVISDGLGHGAGAAKATEAALSWITANYSNNLEATVRGCDKAIRHTRGVSLNIARINRSTKATDYVSVGANLGWKVQRSGIQRFAGDSGVVGSGVRNLKTTRVDLDGAGYLVLASDGLNTTSDVSALYHSTFDGDVSLAEACLERWTTGKDDSSIFVYRFT</sequence>
<dbReference type="EMBL" id="CP046147">
    <property type="protein sequence ID" value="WFG38385.1"/>
    <property type="molecule type" value="Genomic_DNA"/>
</dbReference>
<dbReference type="Proteomes" id="UP001321249">
    <property type="component" value="Unassembled WGS sequence"/>
</dbReference>
<dbReference type="SUPFAM" id="SSF81606">
    <property type="entry name" value="PP2C-like"/>
    <property type="match status" value="1"/>
</dbReference>
<gene>
    <name evidence="2" type="ORF">GKO46_07775</name>
    <name evidence="3" type="ORF">GKO48_01780</name>
</gene>
<evidence type="ECO:0000313" key="2">
    <source>
        <dbReference type="EMBL" id="MDG0866969.1"/>
    </source>
</evidence>
<dbReference type="PANTHER" id="PTHR35801">
    <property type="entry name" value="PHOSPHOSERINE PHOSPHATASE RSBX"/>
    <property type="match status" value="1"/>
</dbReference>
<keyword evidence="4" id="KW-1185">Reference proteome</keyword>
<dbReference type="EMBL" id="WMBE01000002">
    <property type="protein sequence ID" value="MDG0866969.1"/>
    <property type="molecule type" value="Genomic_DNA"/>
</dbReference>
<dbReference type="InterPro" id="IPR039248">
    <property type="entry name" value="Ptase_RsbX"/>
</dbReference>
<evidence type="ECO:0000313" key="4">
    <source>
        <dbReference type="Proteomes" id="UP001219901"/>
    </source>
</evidence>